<dbReference type="SUPFAM" id="SSF52540">
    <property type="entry name" value="P-loop containing nucleoside triphosphate hydrolases"/>
    <property type="match status" value="1"/>
</dbReference>
<keyword evidence="3" id="KW-1185">Reference proteome</keyword>
<dbReference type="Gene3D" id="3.40.50.300">
    <property type="entry name" value="P-loop containing nucleotide triphosphate hydrolases"/>
    <property type="match status" value="1"/>
</dbReference>
<dbReference type="InterPro" id="IPR006083">
    <property type="entry name" value="PRK/URK"/>
</dbReference>
<name>A0ABV8CVS3_9STRE</name>
<dbReference type="RefSeq" id="WP_380426449.1">
    <property type="nucleotide sequence ID" value="NZ_JBHRZV010000046.1"/>
</dbReference>
<dbReference type="EMBL" id="JBHRZV010000046">
    <property type="protein sequence ID" value="MFC3928157.1"/>
    <property type="molecule type" value="Genomic_DNA"/>
</dbReference>
<comment type="caution">
    <text evidence="2">The sequence shown here is derived from an EMBL/GenBank/DDBJ whole genome shotgun (WGS) entry which is preliminary data.</text>
</comment>
<dbReference type="GO" id="GO:0016301">
    <property type="term" value="F:kinase activity"/>
    <property type="evidence" value="ECO:0007669"/>
    <property type="project" value="UniProtKB-KW"/>
</dbReference>
<accession>A0ABV8CVS3</accession>
<protein>
    <submittedName>
        <fullName evidence="2">Uridine kinase</fullName>
    </submittedName>
</protein>
<feature type="domain" description="Phosphoribulokinase/uridine kinase" evidence="1">
    <location>
        <begin position="21"/>
        <end position="198"/>
    </location>
</feature>
<keyword evidence="2" id="KW-0418">Kinase</keyword>
<sequence length="211" mass="23431">MKEPFLDQLKTYLTDGKPHTIRIYGHGASGKSTLAKELVAMLDANQVNLLKTDAYIIDGGLRQQVRPANAPDQKVTASLPVAHELASLTRDIQALQKGMDLLTIDCSPWAPQTLLSGSKPILIVEGMSTAFLDKALFDVSIACYTDSETELDRRLGRDIAERGRVAEFVLQTHQARRQQYETYLAPTLDDADIIINQSNNDFIIERNPYDG</sequence>
<organism evidence="2 3">
    <name type="scientific">Streptococcus caprae</name>
    <dbReference type="NCBI Taxonomy" id="1640501"/>
    <lineage>
        <taxon>Bacteria</taxon>
        <taxon>Bacillati</taxon>
        <taxon>Bacillota</taxon>
        <taxon>Bacilli</taxon>
        <taxon>Lactobacillales</taxon>
        <taxon>Streptococcaceae</taxon>
        <taxon>Streptococcus</taxon>
    </lineage>
</organism>
<dbReference type="PANTHER" id="PTHR10285">
    <property type="entry name" value="URIDINE KINASE"/>
    <property type="match status" value="1"/>
</dbReference>
<reference evidence="3" key="1">
    <citation type="journal article" date="2019" name="Int. J. Syst. Evol. Microbiol.">
        <title>The Global Catalogue of Microorganisms (GCM) 10K type strain sequencing project: providing services to taxonomists for standard genome sequencing and annotation.</title>
        <authorList>
            <consortium name="The Broad Institute Genomics Platform"/>
            <consortium name="The Broad Institute Genome Sequencing Center for Infectious Disease"/>
            <person name="Wu L."/>
            <person name="Ma J."/>
        </authorList>
    </citation>
    <scope>NUCLEOTIDE SEQUENCE [LARGE SCALE GENOMIC DNA]</scope>
    <source>
        <strain evidence="3">CCUG 67170</strain>
    </source>
</reference>
<evidence type="ECO:0000259" key="1">
    <source>
        <dbReference type="Pfam" id="PF00485"/>
    </source>
</evidence>
<dbReference type="Proteomes" id="UP001595807">
    <property type="component" value="Unassembled WGS sequence"/>
</dbReference>
<keyword evidence="2" id="KW-0808">Transferase</keyword>
<dbReference type="PRINTS" id="PR00988">
    <property type="entry name" value="URIDINKINASE"/>
</dbReference>
<proteinExistence type="predicted"/>
<dbReference type="InterPro" id="IPR027417">
    <property type="entry name" value="P-loop_NTPase"/>
</dbReference>
<gene>
    <name evidence="2" type="ORF">ACFORF_06180</name>
</gene>
<evidence type="ECO:0000313" key="3">
    <source>
        <dbReference type="Proteomes" id="UP001595807"/>
    </source>
</evidence>
<evidence type="ECO:0000313" key="2">
    <source>
        <dbReference type="EMBL" id="MFC3928157.1"/>
    </source>
</evidence>
<dbReference type="Pfam" id="PF00485">
    <property type="entry name" value="PRK"/>
    <property type="match status" value="1"/>
</dbReference>